<feature type="domain" description="Putative restriction endonuclease" evidence="1">
    <location>
        <begin position="11"/>
        <end position="173"/>
    </location>
</feature>
<dbReference type="PANTHER" id="PTHR36558">
    <property type="entry name" value="GLR1098 PROTEIN"/>
    <property type="match status" value="1"/>
</dbReference>
<dbReference type="GO" id="GO:0004519">
    <property type="term" value="F:endonuclease activity"/>
    <property type="evidence" value="ECO:0007669"/>
    <property type="project" value="UniProtKB-KW"/>
</dbReference>
<dbReference type="Proteomes" id="UP001165652">
    <property type="component" value="Unassembled WGS sequence"/>
</dbReference>
<gene>
    <name evidence="2" type="ORF">PQJ73_13715</name>
</gene>
<organism evidence="2 3">
    <name type="scientific">Rhodoplanes tepidamans</name>
    <name type="common">Rhodoplanes cryptolactis</name>
    <dbReference type="NCBI Taxonomy" id="200616"/>
    <lineage>
        <taxon>Bacteria</taxon>
        <taxon>Pseudomonadati</taxon>
        <taxon>Pseudomonadota</taxon>
        <taxon>Alphaproteobacteria</taxon>
        <taxon>Hyphomicrobiales</taxon>
        <taxon>Nitrobacteraceae</taxon>
        <taxon>Rhodoplanes</taxon>
    </lineage>
</organism>
<dbReference type="Gene3D" id="3.90.1570.10">
    <property type="entry name" value="tt1808, chain A"/>
    <property type="match status" value="1"/>
</dbReference>
<evidence type="ECO:0000313" key="2">
    <source>
        <dbReference type="EMBL" id="MDC7786747.1"/>
    </source>
</evidence>
<evidence type="ECO:0000259" key="1">
    <source>
        <dbReference type="Pfam" id="PF05685"/>
    </source>
</evidence>
<dbReference type="Pfam" id="PF05685">
    <property type="entry name" value="Uma2"/>
    <property type="match status" value="1"/>
</dbReference>
<dbReference type="RefSeq" id="WP_272777594.1">
    <property type="nucleotide sequence ID" value="NZ_JAQQLI010000019.1"/>
</dbReference>
<keyword evidence="2" id="KW-0540">Nuclease</keyword>
<dbReference type="PANTHER" id="PTHR36558:SF1">
    <property type="entry name" value="RESTRICTION ENDONUCLEASE DOMAIN-CONTAINING PROTEIN-RELATED"/>
    <property type="match status" value="1"/>
</dbReference>
<accession>A0ABT5JAX6</accession>
<dbReference type="SUPFAM" id="SSF52980">
    <property type="entry name" value="Restriction endonuclease-like"/>
    <property type="match status" value="1"/>
</dbReference>
<sequence>MTIAQRPRMRVDEFLAWADGREGKWELLDGTVVGVASERLGHGTTIYRVVGVLDRAIAAGCGSCHVVPDSVVVRIDEHTTFQPDALVYCGDPLPDDTLVVETPVIVVEVLSPGTATRDLRDKLLGYFRVPSIHHYLIVDTERRIVIHHRRGEGDLIETRIVGEGTLALDPPGLSLAAEDVLGPPPRPGD</sequence>
<protein>
    <submittedName>
        <fullName evidence="2">Uma2 family endonuclease</fullName>
    </submittedName>
</protein>
<keyword evidence="2" id="KW-0378">Hydrolase</keyword>
<dbReference type="CDD" id="cd06260">
    <property type="entry name" value="DUF820-like"/>
    <property type="match status" value="1"/>
</dbReference>
<dbReference type="InterPro" id="IPR008538">
    <property type="entry name" value="Uma2"/>
</dbReference>
<reference evidence="2" key="2">
    <citation type="submission" date="2023-02" db="EMBL/GenBank/DDBJ databases">
        <authorList>
            <person name="Rayyan A."/>
            <person name="Meyer T."/>
            <person name="Kyndt J.A."/>
        </authorList>
    </citation>
    <scope>NUCLEOTIDE SEQUENCE</scope>
    <source>
        <strain evidence="2">DSM 9987</strain>
    </source>
</reference>
<name>A0ABT5JAX6_RHOTP</name>
<keyword evidence="3" id="KW-1185">Reference proteome</keyword>
<proteinExistence type="predicted"/>
<dbReference type="EMBL" id="JAQQLI010000019">
    <property type="protein sequence ID" value="MDC7786747.1"/>
    <property type="molecule type" value="Genomic_DNA"/>
</dbReference>
<reference evidence="2" key="1">
    <citation type="journal article" date="2023" name="Microbiol Resour">
        <title>Genome Sequences of Rhodoplanes serenus and Two Thermotolerant Strains, Rhodoplanes tepidamans and 'Rhodoplanes cryptolactis,' Further Refine the Genus.</title>
        <authorList>
            <person name="Rayyan A.A."/>
            <person name="Kyndt J.A."/>
        </authorList>
    </citation>
    <scope>NUCLEOTIDE SEQUENCE</scope>
    <source>
        <strain evidence="2">DSM 9987</strain>
    </source>
</reference>
<dbReference type="InterPro" id="IPR012296">
    <property type="entry name" value="Nuclease_put_TT1808"/>
</dbReference>
<comment type="caution">
    <text evidence="2">The sequence shown here is derived from an EMBL/GenBank/DDBJ whole genome shotgun (WGS) entry which is preliminary data.</text>
</comment>
<keyword evidence="2" id="KW-0255">Endonuclease</keyword>
<evidence type="ECO:0000313" key="3">
    <source>
        <dbReference type="Proteomes" id="UP001165652"/>
    </source>
</evidence>
<dbReference type="InterPro" id="IPR011335">
    <property type="entry name" value="Restrct_endonuc-II-like"/>
</dbReference>